<feature type="domain" description="CMP/dCMP-type deaminase" evidence="18">
    <location>
        <begin position="10"/>
        <end position="132"/>
    </location>
</feature>
<dbReference type="NCBIfam" id="TIGR00326">
    <property type="entry name" value="eubact_ribD"/>
    <property type="match status" value="1"/>
</dbReference>
<evidence type="ECO:0000256" key="1">
    <source>
        <dbReference type="ARBA" id="ARBA00002151"/>
    </source>
</evidence>
<keyword evidence="6 14" id="KW-0686">Riboflavin biosynthesis</keyword>
<feature type="binding site" evidence="16">
    <location>
        <position position="218"/>
    </location>
    <ligand>
        <name>substrate</name>
    </ligand>
</feature>
<organism evidence="19 21">
    <name type="scientific">Corynebacterium flavescens</name>
    <dbReference type="NCBI Taxonomy" id="28028"/>
    <lineage>
        <taxon>Bacteria</taxon>
        <taxon>Bacillati</taxon>
        <taxon>Actinomycetota</taxon>
        <taxon>Actinomycetes</taxon>
        <taxon>Mycobacteriales</taxon>
        <taxon>Corynebacteriaceae</taxon>
        <taxon>Corynebacterium</taxon>
    </lineage>
</organism>
<comment type="similarity">
    <text evidence="5 14">In the C-terminal section; belongs to the HTP reductase family.</text>
</comment>
<dbReference type="InterPro" id="IPR002734">
    <property type="entry name" value="RibDG_C"/>
</dbReference>
<evidence type="ECO:0000313" key="22">
    <source>
        <dbReference type="Proteomes" id="UP000315353"/>
    </source>
</evidence>
<gene>
    <name evidence="20" type="ORF">CFL01nite_02220</name>
    <name evidence="19" type="ORF">CFLV_06695</name>
</gene>
<evidence type="ECO:0000256" key="11">
    <source>
        <dbReference type="ARBA" id="ARBA00023268"/>
    </source>
</evidence>
<comment type="similarity">
    <text evidence="4 14">In the N-terminal section; belongs to the cytidine and deoxycytidylate deaminase family.</text>
</comment>
<dbReference type="CDD" id="cd01284">
    <property type="entry name" value="Riboflavin_deaminase-reductase"/>
    <property type="match status" value="1"/>
</dbReference>
<dbReference type="KEGG" id="cfc:CFLV_06695"/>
<dbReference type="Gene3D" id="3.40.140.10">
    <property type="entry name" value="Cytidine Deaminase, domain 2"/>
    <property type="match status" value="1"/>
</dbReference>
<dbReference type="AlphaFoldDB" id="A0A1L7CM39"/>
<dbReference type="UniPathway" id="UPA00275">
    <property type="reaction ID" value="UER00401"/>
</dbReference>
<evidence type="ECO:0000256" key="13">
    <source>
        <dbReference type="ARBA" id="ARBA00049886"/>
    </source>
</evidence>
<evidence type="ECO:0000256" key="4">
    <source>
        <dbReference type="ARBA" id="ARBA00005259"/>
    </source>
</evidence>
<dbReference type="EMBL" id="BJNB01000002">
    <property type="protein sequence ID" value="GEB96727.1"/>
    <property type="molecule type" value="Genomic_DNA"/>
</dbReference>
<keyword evidence="9 14" id="KW-0521">NADP</keyword>
<dbReference type="PANTHER" id="PTHR38011">
    <property type="entry name" value="DIHYDROFOLATE REDUCTASE FAMILY PROTEIN (AFU_ORTHOLOGUE AFUA_8G06820)"/>
    <property type="match status" value="1"/>
</dbReference>
<comment type="function">
    <text evidence="1 14">Converts 2,5-diamino-6-(ribosylamino)-4(3h)-pyrimidinone 5'-phosphate into 5-amino-6-(ribosylamino)-2,4(1h,3h)-pyrimidinedione 5'-phosphate.</text>
</comment>
<dbReference type="InterPro" id="IPR016193">
    <property type="entry name" value="Cytidine_deaminase-like"/>
</dbReference>
<reference evidence="20 22" key="2">
    <citation type="submission" date="2019-06" db="EMBL/GenBank/DDBJ databases">
        <title>Whole genome shotgun sequence of Corynebacterium flavescens NBRC 14136.</title>
        <authorList>
            <person name="Hosoyama A."/>
            <person name="Uohara A."/>
            <person name="Ohji S."/>
            <person name="Ichikawa N."/>
        </authorList>
    </citation>
    <scope>NUCLEOTIDE SEQUENCE [LARGE SCALE GENOMIC DNA]</scope>
    <source>
        <strain evidence="20 22">NBRC 14136</strain>
    </source>
</reference>
<feature type="binding site" evidence="17">
    <location>
        <position position="94"/>
    </location>
    <ligand>
        <name>Zn(2+)</name>
        <dbReference type="ChEBI" id="CHEBI:29105"/>
        <note>catalytic</note>
    </ligand>
</feature>
<evidence type="ECO:0000313" key="20">
    <source>
        <dbReference type="EMBL" id="GEB96727.1"/>
    </source>
</evidence>
<comment type="cofactor">
    <cofactor evidence="14 17">
        <name>Zn(2+)</name>
        <dbReference type="ChEBI" id="CHEBI:29105"/>
    </cofactor>
    <text evidence="14 17">Binds 1 zinc ion.</text>
</comment>
<name>A0A1L7CM39_CORFL</name>
<dbReference type="STRING" id="28028.CFLV_06695"/>
<keyword evidence="14" id="KW-0378">Hydrolase</keyword>
<keyword evidence="7 14" id="KW-0479">Metal-binding</keyword>
<dbReference type="GO" id="GO:0008835">
    <property type="term" value="F:diaminohydroxyphosphoribosylaminopyrimidine deaminase activity"/>
    <property type="evidence" value="ECO:0007669"/>
    <property type="project" value="UniProtKB-EC"/>
</dbReference>
<dbReference type="Gene3D" id="3.40.430.10">
    <property type="entry name" value="Dihydrofolate Reductase, subunit A"/>
    <property type="match status" value="1"/>
</dbReference>
<dbReference type="InterPro" id="IPR050765">
    <property type="entry name" value="Riboflavin_Biosynth_HTPR"/>
</dbReference>
<comment type="pathway">
    <text evidence="2 14">Cofactor biosynthesis; riboflavin biosynthesis; 5-amino-6-(D-ribitylamino)uracil from GTP: step 2/4.</text>
</comment>
<dbReference type="SUPFAM" id="SSF53927">
    <property type="entry name" value="Cytidine deaminase-like"/>
    <property type="match status" value="1"/>
</dbReference>
<feature type="binding site" evidence="16">
    <location>
        <position position="207"/>
    </location>
    <ligand>
        <name>NADP(+)</name>
        <dbReference type="ChEBI" id="CHEBI:58349"/>
    </ligand>
</feature>
<dbReference type="GO" id="GO:0009231">
    <property type="term" value="P:riboflavin biosynthetic process"/>
    <property type="evidence" value="ECO:0007669"/>
    <property type="project" value="UniProtKB-UniPathway"/>
</dbReference>
<feature type="binding site" evidence="16">
    <location>
        <position position="278"/>
    </location>
    <ligand>
        <name>substrate</name>
    </ligand>
</feature>
<dbReference type="Pfam" id="PF01872">
    <property type="entry name" value="RibD_C"/>
    <property type="match status" value="1"/>
</dbReference>
<dbReference type="SUPFAM" id="SSF53597">
    <property type="entry name" value="Dihydrofolate reductase-like"/>
    <property type="match status" value="1"/>
</dbReference>
<feature type="binding site" evidence="17">
    <location>
        <position position="85"/>
    </location>
    <ligand>
        <name>Zn(2+)</name>
        <dbReference type="ChEBI" id="CHEBI:29105"/>
        <note>catalytic</note>
    </ligand>
</feature>
<evidence type="ECO:0000256" key="2">
    <source>
        <dbReference type="ARBA" id="ARBA00004882"/>
    </source>
</evidence>
<dbReference type="Proteomes" id="UP000185479">
    <property type="component" value="Chromosome"/>
</dbReference>
<evidence type="ECO:0000256" key="17">
    <source>
        <dbReference type="PIRSR" id="PIRSR006769-3"/>
    </source>
</evidence>
<evidence type="ECO:0000256" key="3">
    <source>
        <dbReference type="ARBA" id="ARBA00004910"/>
    </source>
</evidence>
<dbReference type="RefSeq" id="WP_075729866.1">
    <property type="nucleotide sequence ID" value="NZ_BJNB01000002.1"/>
</dbReference>
<protein>
    <recommendedName>
        <fullName evidence="14">Riboflavin biosynthesis protein RibD</fullName>
    </recommendedName>
    <domain>
        <recommendedName>
            <fullName evidence="14">Diaminohydroxyphosphoribosylaminopyrimidine deaminase</fullName>
            <shortName evidence="14">DRAP deaminase</shortName>
            <ecNumber evidence="14">3.5.4.26</ecNumber>
        </recommendedName>
        <alternativeName>
            <fullName evidence="14">Riboflavin-specific deaminase</fullName>
        </alternativeName>
    </domain>
    <domain>
        <recommendedName>
            <fullName evidence="14">5-amino-6-(5-phosphoribosylamino)uracil reductase</fullName>
            <ecNumber evidence="14">1.1.1.193</ecNumber>
        </recommendedName>
        <alternativeName>
            <fullName evidence="14">HTP reductase</fullName>
        </alternativeName>
    </domain>
</protein>
<dbReference type="GeneID" id="82880402"/>
<dbReference type="EC" id="3.5.4.26" evidence="14"/>
<evidence type="ECO:0000256" key="12">
    <source>
        <dbReference type="ARBA" id="ARBA00049861"/>
    </source>
</evidence>
<dbReference type="Proteomes" id="UP000315353">
    <property type="component" value="Unassembled WGS sequence"/>
</dbReference>
<evidence type="ECO:0000256" key="8">
    <source>
        <dbReference type="ARBA" id="ARBA00022833"/>
    </source>
</evidence>
<dbReference type="PANTHER" id="PTHR38011:SF7">
    <property type="entry name" value="2,5-DIAMINO-6-RIBOSYLAMINO-4(3H)-PYRIMIDINONE 5'-PHOSPHATE REDUCTASE"/>
    <property type="match status" value="1"/>
</dbReference>
<feature type="binding site" evidence="16">
    <location>
        <position position="215"/>
    </location>
    <ligand>
        <name>substrate</name>
    </ligand>
</feature>
<feature type="active site" description="Proton donor" evidence="15">
    <location>
        <position position="62"/>
    </location>
</feature>
<feature type="binding site" evidence="17">
    <location>
        <position position="60"/>
    </location>
    <ligand>
        <name>Zn(2+)</name>
        <dbReference type="ChEBI" id="CHEBI:29105"/>
        <note>catalytic</note>
    </ligand>
</feature>
<dbReference type="InterPro" id="IPR002125">
    <property type="entry name" value="CMP_dCMP_dom"/>
</dbReference>
<proteinExistence type="inferred from homology"/>
<keyword evidence="11" id="KW-0511">Multifunctional enzyme</keyword>
<feature type="binding site" evidence="16">
    <location>
        <position position="195"/>
    </location>
    <ligand>
        <name>NADP(+)</name>
        <dbReference type="ChEBI" id="CHEBI:58349"/>
    </ligand>
</feature>
<dbReference type="PROSITE" id="PS00903">
    <property type="entry name" value="CYT_DCMP_DEAMINASES_1"/>
    <property type="match status" value="1"/>
</dbReference>
<comment type="catalytic activity">
    <reaction evidence="13 14">
        <text>2,5-diamino-6-hydroxy-4-(5-phosphoribosylamino)-pyrimidine + H2O + H(+) = 5-amino-6-(5-phospho-D-ribosylamino)uracil + NH4(+)</text>
        <dbReference type="Rhea" id="RHEA:21868"/>
        <dbReference type="ChEBI" id="CHEBI:15377"/>
        <dbReference type="ChEBI" id="CHEBI:15378"/>
        <dbReference type="ChEBI" id="CHEBI:28938"/>
        <dbReference type="ChEBI" id="CHEBI:58453"/>
        <dbReference type="ChEBI" id="CHEBI:58614"/>
        <dbReference type="EC" id="3.5.4.26"/>
    </reaction>
</comment>
<dbReference type="InterPro" id="IPR004794">
    <property type="entry name" value="Eubact_RibD"/>
</dbReference>
<feature type="binding site" evidence="16">
    <location>
        <position position="179"/>
    </location>
    <ligand>
        <name>substrate</name>
    </ligand>
</feature>
<keyword evidence="10 14" id="KW-0560">Oxidoreductase</keyword>
<comment type="pathway">
    <text evidence="3 14">Cofactor biosynthesis; riboflavin biosynthesis; 5-amino-6-(D-ribitylamino)uracil from GTP: step 3/4.</text>
</comment>
<feature type="binding site" evidence="16">
    <location>
        <position position="165"/>
    </location>
    <ligand>
        <name>NADP(+)</name>
        <dbReference type="ChEBI" id="CHEBI:58349"/>
    </ligand>
</feature>
<evidence type="ECO:0000259" key="18">
    <source>
        <dbReference type="PROSITE" id="PS51747"/>
    </source>
</evidence>
<evidence type="ECO:0000256" key="5">
    <source>
        <dbReference type="ARBA" id="ARBA00007417"/>
    </source>
</evidence>
<sequence>MGAKPAIAESVARSALVEAMRAGDSVRGLTSPNPPVGAVILNAEGEIVGVGATQPPGSAHAEIMALRAAGERARGGTAVVTLEPCNHTGRTGPCSQALIAAGIAAVDYLHADPNPVATGGAAALAAAGLKVRQVSAPDAAGVSDALIPWLLSVREQRPHVTLKFAQTLDGFTAAIDGTSQWITGTQARQWVHADRARRDAIIIGTGTAFADDPSLTARYPDGSLSEHQPRRVVIGRRDLTAAGDVARNLRRLGYEQYPSVEEALVGLYAEGARDVLVEGGAGLASAFLEADLVDAISAYVAPVLLGAGRGVLDRALVQTLALAPRFHRVETIALGEDVLIEYAR</sequence>
<evidence type="ECO:0000256" key="16">
    <source>
        <dbReference type="PIRSR" id="PIRSR006769-2"/>
    </source>
</evidence>
<dbReference type="InterPro" id="IPR016192">
    <property type="entry name" value="APOBEC/CMP_deaminase_Zn-bd"/>
</dbReference>
<evidence type="ECO:0000313" key="19">
    <source>
        <dbReference type="EMBL" id="APT86912.1"/>
    </source>
</evidence>
<feature type="binding site" evidence="16">
    <location>
        <position position="181"/>
    </location>
    <ligand>
        <name>NADP(+)</name>
        <dbReference type="ChEBI" id="CHEBI:58349"/>
    </ligand>
</feature>
<dbReference type="OrthoDB" id="9800865at2"/>
<accession>A0A1L7CM39</accession>
<evidence type="ECO:0000256" key="10">
    <source>
        <dbReference type="ARBA" id="ARBA00023002"/>
    </source>
</evidence>
<evidence type="ECO:0000256" key="7">
    <source>
        <dbReference type="ARBA" id="ARBA00022723"/>
    </source>
</evidence>
<evidence type="ECO:0000256" key="14">
    <source>
        <dbReference type="PIRNR" id="PIRNR006769"/>
    </source>
</evidence>
<comment type="catalytic activity">
    <reaction evidence="12 14">
        <text>5-amino-6-(5-phospho-D-ribitylamino)uracil + NADP(+) = 5-amino-6-(5-phospho-D-ribosylamino)uracil + NADPH + H(+)</text>
        <dbReference type="Rhea" id="RHEA:17845"/>
        <dbReference type="ChEBI" id="CHEBI:15378"/>
        <dbReference type="ChEBI" id="CHEBI:57783"/>
        <dbReference type="ChEBI" id="CHEBI:58349"/>
        <dbReference type="ChEBI" id="CHEBI:58421"/>
        <dbReference type="ChEBI" id="CHEBI:58453"/>
        <dbReference type="EC" id="1.1.1.193"/>
    </reaction>
</comment>
<dbReference type="PROSITE" id="PS51747">
    <property type="entry name" value="CYT_DCMP_DEAMINASES_2"/>
    <property type="match status" value="1"/>
</dbReference>
<feature type="binding site" evidence="16">
    <location>
        <begin position="280"/>
        <end position="286"/>
    </location>
    <ligand>
        <name>NADP(+)</name>
        <dbReference type="ChEBI" id="CHEBI:58349"/>
    </ligand>
</feature>
<dbReference type="Pfam" id="PF00383">
    <property type="entry name" value="dCMP_cyt_deam_1"/>
    <property type="match status" value="1"/>
</dbReference>
<keyword evidence="21" id="KW-1185">Reference proteome</keyword>
<dbReference type="GO" id="GO:0008703">
    <property type="term" value="F:5-amino-6-(5-phosphoribosylamino)uracil reductase activity"/>
    <property type="evidence" value="ECO:0007669"/>
    <property type="project" value="UniProtKB-EC"/>
</dbReference>
<dbReference type="EC" id="1.1.1.193" evidence="14"/>
<dbReference type="GO" id="GO:0008270">
    <property type="term" value="F:zinc ion binding"/>
    <property type="evidence" value="ECO:0007669"/>
    <property type="project" value="InterPro"/>
</dbReference>
<reference evidence="19 21" key="1">
    <citation type="submission" date="2014-08" db="EMBL/GenBank/DDBJ databases">
        <title>Complete genome sequence of Corynebacterium flavescens OJ8(T)(=DSM 20296(T)), isolated from cheese.</title>
        <authorList>
            <person name="Ruckert C."/>
            <person name="Albersmeier A."/>
            <person name="Winkler A."/>
            <person name="Kalinowski J."/>
        </authorList>
    </citation>
    <scope>NUCLEOTIDE SEQUENCE [LARGE SCALE GENOMIC DNA]</scope>
    <source>
        <strain evidence="19 21">OJ8</strain>
    </source>
</reference>
<feature type="binding site" evidence="16">
    <location>
        <position position="211"/>
    </location>
    <ligand>
        <name>NADP(+)</name>
        <dbReference type="ChEBI" id="CHEBI:58349"/>
    </ligand>
</feature>
<dbReference type="PIRSF" id="PIRSF006769">
    <property type="entry name" value="RibD"/>
    <property type="match status" value="1"/>
</dbReference>
<dbReference type="EMBL" id="CP009246">
    <property type="protein sequence ID" value="APT86912.1"/>
    <property type="molecule type" value="Genomic_DNA"/>
</dbReference>
<evidence type="ECO:0000256" key="6">
    <source>
        <dbReference type="ARBA" id="ARBA00022619"/>
    </source>
</evidence>
<evidence type="ECO:0000256" key="9">
    <source>
        <dbReference type="ARBA" id="ARBA00022857"/>
    </source>
</evidence>
<evidence type="ECO:0000313" key="21">
    <source>
        <dbReference type="Proteomes" id="UP000185479"/>
    </source>
</evidence>
<dbReference type="InterPro" id="IPR024072">
    <property type="entry name" value="DHFR-like_dom_sf"/>
</dbReference>
<evidence type="ECO:0000256" key="15">
    <source>
        <dbReference type="PIRSR" id="PIRSR006769-1"/>
    </source>
</evidence>
<keyword evidence="8 14" id="KW-0862">Zinc</keyword>